<evidence type="ECO:0000256" key="10">
    <source>
        <dbReference type="ARBA" id="ARBA00048721"/>
    </source>
</evidence>
<dbReference type="NCBIfam" id="TIGR00125">
    <property type="entry name" value="cyt_tran_rel"/>
    <property type="match status" value="1"/>
</dbReference>
<dbReference type="GO" id="GO:0009435">
    <property type="term" value="P:NAD+ biosynthetic process"/>
    <property type="evidence" value="ECO:0007669"/>
    <property type="project" value="UniProtKB-UniRule"/>
</dbReference>
<dbReference type="GO" id="GO:0005524">
    <property type="term" value="F:ATP binding"/>
    <property type="evidence" value="ECO:0007669"/>
    <property type="project" value="UniProtKB-KW"/>
</dbReference>
<dbReference type="Proteomes" id="UP000474630">
    <property type="component" value="Chromosome"/>
</dbReference>
<keyword evidence="8 11" id="KW-0067">ATP-binding</keyword>
<proteinExistence type="inferred from homology"/>
<dbReference type="RefSeq" id="WP_163348654.1">
    <property type="nucleotide sequence ID" value="NZ_CP048409.1"/>
</dbReference>
<gene>
    <name evidence="11" type="primary">nadD</name>
    <name evidence="13" type="ORF">G0Q07_19120</name>
</gene>
<evidence type="ECO:0000313" key="13">
    <source>
        <dbReference type="EMBL" id="QIA09685.1"/>
    </source>
</evidence>
<dbReference type="CDD" id="cd02165">
    <property type="entry name" value="NMNAT"/>
    <property type="match status" value="1"/>
</dbReference>
<organism evidence="13 14">
    <name type="scientific">Draconibacterium halophilum</name>
    <dbReference type="NCBI Taxonomy" id="2706887"/>
    <lineage>
        <taxon>Bacteria</taxon>
        <taxon>Pseudomonadati</taxon>
        <taxon>Bacteroidota</taxon>
        <taxon>Bacteroidia</taxon>
        <taxon>Marinilabiliales</taxon>
        <taxon>Prolixibacteraceae</taxon>
        <taxon>Draconibacterium</taxon>
    </lineage>
</organism>
<evidence type="ECO:0000313" key="14">
    <source>
        <dbReference type="Proteomes" id="UP000474630"/>
    </source>
</evidence>
<protein>
    <recommendedName>
        <fullName evidence="11">Probable nicotinate-nucleotide adenylyltransferase</fullName>
        <ecNumber evidence="11">2.7.7.18</ecNumber>
    </recommendedName>
    <alternativeName>
        <fullName evidence="11">Deamido-NAD(+) diphosphorylase</fullName>
    </alternativeName>
    <alternativeName>
        <fullName evidence="11">Deamido-NAD(+) pyrophosphorylase</fullName>
    </alternativeName>
    <alternativeName>
        <fullName evidence="11">Nicotinate mononucleotide adenylyltransferase</fullName>
        <shortName evidence="11">NaMN adenylyltransferase</shortName>
    </alternativeName>
</protein>
<dbReference type="UniPathway" id="UPA00253">
    <property type="reaction ID" value="UER00332"/>
</dbReference>
<dbReference type="Gene3D" id="3.40.50.620">
    <property type="entry name" value="HUPs"/>
    <property type="match status" value="1"/>
</dbReference>
<reference evidence="13 14" key="1">
    <citation type="submission" date="2020-02" db="EMBL/GenBank/DDBJ databases">
        <title>Genome sequencing for Draconibacterium sp. strain M1.</title>
        <authorList>
            <person name="Park S.-J."/>
        </authorList>
    </citation>
    <scope>NUCLEOTIDE SEQUENCE [LARGE SCALE GENOMIC DNA]</scope>
    <source>
        <strain evidence="13 14">M1</strain>
    </source>
</reference>
<keyword evidence="4 11" id="KW-0662">Pyridine nucleotide biosynthesis</keyword>
<dbReference type="PANTHER" id="PTHR39321">
    <property type="entry name" value="NICOTINATE-NUCLEOTIDE ADENYLYLTRANSFERASE-RELATED"/>
    <property type="match status" value="1"/>
</dbReference>
<evidence type="ECO:0000256" key="7">
    <source>
        <dbReference type="ARBA" id="ARBA00022741"/>
    </source>
</evidence>
<dbReference type="KEGG" id="drc:G0Q07_19120"/>
<evidence type="ECO:0000256" key="8">
    <source>
        <dbReference type="ARBA" id="ARBA00022840"/>
    </source>
</evidence>
<comment type="pathway">
    <text evidence="2 11">Cofactor biosynthesis; NAD(+) biosynthesis; deamido-NAD(+) from nicotinate D-ribonucleotide: step 1/1.</text>
</comment>
<sequence>MSDFVTDILAPKTNLQLTVGLYFGSYNPIHIGHLAIANYMVEYTDIDQLWFVVSPQNPLKKKNNLLDDYHRLELVELAVNDDDRFRASNIEFRLPKPSYTVDTLAYLKDKHPNYHFKILMGSDNLENFHKWKNYETIIENYGIIVYPRPGFDPQKVQVEKNITIAEKAPLMEISSSFIRKAIKEGKDVRHFLPQKTWEYLNDMNFYR</sequence>
<dbReference type="PANTHER" id="PTHR39321:SF3">
    <property type="entry name" value="PHOSPHOPANTETHEINE ADENYLYLTRANSFERASE"/>
    <property type="match status" value="1"/>
</dbReference>
<evidence type="ECO:0000256" key="3">
    <source>
        <dbReference type="ARBA" id="ARBA00009014"/>
    </source>
</evidence>
<keyword evidence="5 11" id="KW-0808">Transferase</keyword>
<dbReference type="HAMAP" id="MF_00244">
    <property type="entry name" value="NaMN_adenylyltr"/>
    <property type="match status" value="1"/>
</dbReference>
<evidence type="ECO:0000256" key="1">
    <source>
        <dbReference type="ARBA" id="ARBA00002324"/>
    </source>
</evidence>
<evidence type="ECO:0000256" key="9">
    <source>
        <dbReference type="ARBA" id="ARBA00023027"/>
    </source>
</evidence>
<feature type="domain" description="Cytidyltransferase-like" evidence="12">
    <location>
        <begin position="21"/>
        <end position="180"/>
    </location>
</feature>
<dbReference type="InterPro" id="IPR014729">
    <property type="entry name" value="Rossmann-like_a/b/a_fold"/>
</dbReference>
<keyword evidence="14" id="KW-1185">Reference proteome</keyword>
<evidence type="ECO:0000259" key="12">
    <source>
        <dbReference type="Pfam" id="PF01467"/>
    </source>
</evidence>
<dbReference type="EMBL" id="CP048409">
    <property type="protein sequence ID" value="QIA09685.1"/>
    <property type="molecule type" value="Genomic_DNA"/>
</dbReference>
<evidence type="ECO:0000256" key="5">
    <source>
        <dbReference type="ARBA" id="ARBA00022679"/>
    </source>
</evidence>
<keyword evidence="7 11" id="KW-0547">Nucleotide-binding</keyword>
<dbReference type="InterPro" id="IPR005248">
    <property type="entry name" value="NadD/NMNAT"/>
</dbReference>
<comment type="catalytic activity">
    <reaction evidence="10 11">
        <text>nicotinate beta-D-ribonucleotide + ATP + H(+) = deamido-NAD(+) + diphosphate</text>
        <dbReference type="Rhea" id="RHEA:22860"/>
        <dbReference type="ChEBI" id="CHEBI:15378"/>
        <dbReference type="ChEBI" id="CHEBI:30616"/>
        <dbReference type="ChEBI" id="CHEBI:33019"/>
        <dbReference type="ChEBI" id="CHEBI:57502"/>
        <dbReference type="ChEBI" id="CHEBI:58437"/>
        <dbReference type="EC" id="2.7.7.18"/>
    </reaction>
</comment>
<name>A0A6C0RJ94_9BACT</name>
<dbReference type="EC" id="2.7.7.18" evidence="11"/>
<accession>A0A6C0RJ94</accession>
<dbReference type="Pfam" id="PF01467">
    <property type="entry name" value="CTP_transf_like"/>
    <property type="match status" value="1"/>
</dbReference>
<keyword evidence="6 11" id="KW-0548">Nucleotidyltransferase</keyword>
<dbReference type="SUPFAM" id="SSF52374">
    <property type="entry name" value="Nucleotidylyl transferase"/>
    <property type="match status" value="1"/>
</dbReference>
<evidence type="ECO:0000256" key="2">
    <source>
        <dbReference type="ARBA" id="ARBA00005019"/>
    </source>
</evidence>
<dbReference type="InterPro" id="IPR004821">
    <property type="entry name" value="Cyt_trans-like"/>
</dbReference>
<dbReference type="GO" id="GO:0004515">
    <property type="term" value="F:nicotinate-nucleotide adenylyltransferase activity"/>
    <property type="evidence" value="ECO:0007669"/>
    <property type="project" value="UniProtKB-UniRule"/>
</dbReference>
<dbReference type="NCBIfam" id="TIGR00482">
    <property type="entry name" value="nicotinate (nicotinamide) nucleotide adenylyltransferase"/>
    <property type="match status" value="1"/>
</dbReference>
<evidence type="ECO:0000256" key="11">
    <source>
        <dbReference type="HAMAP-Rule" id="MF_00244"/>
    </source>
</evidence>
<comment type="function">
    <text evidence="1 11">Catalyzes the reversible adenylation of nicotinate mononucleotide (NaMN) to nicotinic acid adenine dinucleotide (NaAD).</text>
</comment>
<evidence type="ECO:0000256" key="4">
    <source>
        <dbReference type="ARBA" id="ARBA00022642"/>
    </source>
</evidence>
<keyword evidence="9 11" id="KW-0520">NAD</keyword>
<dbReference type="AlphaFoldDB" id="A0A6C0RJ94"/>
<evidence type="ECO:0000256" key="6">
    <source>
        <dbReference type="ARBA" id="ARBA00022695"/>
    </source>
</evidence>
<comment type="similarity">
    <text evidence="3 11">Belongs to the NadD family.</text>
</comment>